<comment type="catalytic activity">
    <reaction evidence="11">
        <text>1-octadecanoyl-2-(5Z,8Z,11Z,14Z-eicosatetraenoyl)-sn-glycerol + H2O = 2-(5Z,8Z,11Z,14Z-eicosatetraenoyl)-glycerol + octadecanoate + H(+)</text>
        <dbReference type="Rhea" id="RHEA:38507"/>
        <dbReference type="ChEBI" id="CHEBI:15377"/>
        <dbReference type="ChEBI" id="CHEBI:15378"/>
        <dbReference type="ChEBI" id="CHEBI:25629"/>
        <dbReference type="ChEBI" id="CHEBI:52392"/>
        <dbReference type="ChEBI" id="CHEBI:75728"/>
    </reaction>
</comment>
<accession>A0A1B6KFR9</accession>
<comment type="catalytic activity">
    <reaction evidence="8">
        <text>1-octadecanoyl-2-(4Z,7Z,10Z,13Z,16Z,19Z-docosahexaenoyl)-sn-glycerol + H2O = 2-(4Z,7Z,10Z,13Z,16Z,19Z-docosahexaenoyl)-glycerol + octadecanoate + H(+)</text>
        <dbReference type="Rhea" id="RHEA:77107"/>
        <dbReference type="ChEBI" id="CHEBI:15377"/>
        <dbReference type="ChEBI" id="CHEBI:15378"/>
        <dbReference type="ChEBI" id="CHEBI:25629"/>
        <dbReference type="ChEBI" id="CHEBI:77129"/>
        <dbReference type="ChEBI" id="CHEBI:186738"/>
    </reaction>
</comment>
<name>A0A1B6KFR9_9HEMI</name>
<evidence type="ECO:0000256" key="9">
    <source>
        <dbReference type="ARBA" id="ARBA00048504"/>
    </source>
</evidence>
<dbReference type="AlphaFoldDB" id="A0A1B6KFR9"/>
<gene>
    <name evidence="13" type="ORF">g.20025</name>
</gene>
<feature type="domain" description="AB hydrolase-1" evidence="12">
    <location>
        <begin position="67"/>
        <end position="305"/>
    </location>
</feature>
<evidence type="ECO:0000256" key="3">
    <source>
        <dbReference type="ARBA" id="ARBA00026104"/>
    </source>
</evidence>
<dbReference type="GO" id="GO:0052689">
    <property type="term" value="F:carboxylic ester hydrolase activity"/>
    <property type="evidence" value="ECO:0007669"/>
    <property type="project" value="TreeGrafter"/>
</dbReference>
<keyword evidence="2" id="KW-0378">Hydrolase</keyword>
<evidence type="ECO:0000256" key="10">
    <source>
        <dbReference type="ARBA" id="ARBA00048513"/>
    </source>
</evidence>
<dbReference type="EC" id="3.1.1.116" evidence="3"/>
<evidence type="ECO:0000256" key="5">
    <source>
        <dbReference type="ARBA" id="ARBA00043667"/>
    </source>
</evidence>
<dbReference type="Gene3D" id="3.40.50.1820">
    <property type="entry name" value="alpha/beta hydrolase"/>
    <property type="match status" value="1"/>
</dbReference>
<reference evidence="13" key="1">
    <citation type="submission" date="2015-11" db="EMBL/GenBank/DDBJ databases">
        <title>De novo transcriptome assembly of four potential Pierce s Disease insect vectors from Arizona vineyards.</title>
        <authorList>
            <person name="Tassone E.E."/>
        </authorList>
    </citation>
    <scope>NUCLEOTIDE SEQUENCE</scope>
</reference>
<evidence type="ECO:0000313" key="13">
    <source>
        <dbReference type="EMBL" id="JAT10297.1"/>
    </source>
</evidence>
<evidence type="ECO:0000256" key="8">
    <source>
        <dbReference type="ARBA" id="ARBA00048283"/>
    </source>
</evidence>
<proteinExistence type="inferred from homology"/>
<comment type="catalytic activity">
    <reaction evidence="6">
        <text>a 1,3-diacyl-sn-glycerol + H2O = a 1-acyl-sn-glycerol + a fatty acid + H(+)</text>
        <dbReference type="Rhea" id="RHEA:38503"/>
        <dbReference type="ChEBI" id="CHEBI:15377"/>
        <dbReference type="ChEBI" id="CHEBI:15378"/>
        <dbReference type="ChEBI" id="CHEBI:28868"/>
        <dbReference type="ChEBI" id="CHEBI:64683"/>
        <dbReference type="ChEBI" id="CHEBI:77272"/>
    </reaction>
</comment>
<dbReference type="InterPro" id="IPR000073">
    <property type="entry name" value="AB_hydrolase_1"/>
</dbReference>
<sequence length="327" mass="37304">MFVLTKFIPLRLAKPNMEKAHPLISCFLSPNIDISTRSYHNDEAPPLNLKLSIQKFAEPVISINTIPIIVLHGLLGSKNNWNAVCKALAKQNFRTIVSVDARNHGDSPHHKDFDYESMATDVATLLRSEGYEKASFIGHSMGGRTVMLLAQMFPEVVHSMVIVDISPVRHSPSMVELPKLLKIIKELDMKPTLTLSDARKQATTQLLAHKVDQKVVSFLLTNLVENERRTHWRWKFNLHAIADQFHKICNYPILETDVPTRTLFIGGMDSDYLRPEDESSVKKIFPKSTFEYIKGAGHWVHADKPHEFIELTSAFFKKERSYFETVN</sequence>
<dbReference type="Pfam" id="PF00561">
    <property type="entry name" value="Abhydrolase_1"/>
    <property type="match status" value="1"/>
</dbReference>
<evidence type="ECO:0000256" key="11">
    <source>
        <dbReference type="ARBA" id="ARBA00048919"/>
    </source>
</evidence>
<evidence type="ECO:0000256" key="2">
    <source>
        <dbReference type="ARBA" id="ARBA00022801"/>
    </source>
</evidence>
<evidence type="ECO:0000256" key="7">
    <source>
        <dbReference type="ARBA" id="ARBA00044064"/>
    </source>
</evidence>
<evidence type="ECO:0000256" key="6">
    <source>
        <dbReference type="ARBA" id="ARBA00043742"/>
    </source>
</evidence>
<comment type="catalytic activity">
    <reaction evidence="5">
        <text>a 1,2-diacyl-sn-glycerol + H2O = a 2-acylglycerol + a fatty acid + H(+)</text>
        <dbReference type="Rhea" id="RHEA:33275"/>
        <dbReference type="ChEBI" id="CHEBI:15377"/>
        <dbReference type="ChEBI" id="CHEBI:15378"/>
        <dbReference type="ChEBI" id="CHEBI:17389"/>
        <dbReference type="ChEBI" id="CHEBI:17815"/>
        <dbReference type="ChEBI" id="CHEBI:28868"/>
        <dbReference type="EC" id="3.1.1.116"/>
    </reaction>
</comment>
<dbReference type="PANTHER" id="PTHR46118">
    <property type="entry name" value="PROTEIN ABHD11"/>
    <property type="match status" value="1"/>
</dbReference>
<dbReference type="GO" id="GO:0005739">
    <property type="term" value="C:mitochondrion"/>
    <property type="evidence" value="ECO:0007669"/>
    <property type="project" value="TreeGrafter"/>
</dbReference>
<dbReference type="SUPFAM" id="SSF53474">
    <property type="entry name" value="alpha/beta-Hydrolases"/>
    <property type="match status" value="1"/>
</dbReference>
<dbReference type="PANTHER" id="PTHR46118:SF4">
    <property type="entry name" value="PROTEIN ABHD11"/>
    <property type="match status" value="1"/>
</dbReference>
<evidence type="ECO:0000256" key="4">
    <source>
        <dbReference type="ARBA" id="ARBA00042703"/>
    </source>
</evidence>
<dbReference type="EMBL" id="GEBQ01029680">
    <property type="protein sequence ID" value="JAT10297.1"/>
    <property type="molecule type" value="Transcribed_RNA"/>
</dbReference>
<comment type="catalytic activity">
    <reaction evidence="10">
        <text>1-octadecanoyl-2-(9Z-octadecenoyl)-sn-glycerol + H2O = 2-(9Z-octadecenoyl)-glycerol + octadecanoate + H(+)</text>
        <dbReference type="Rhea" id="RHEA:77103"/>
        <dbReference type="ChEBI" id="CHEBI:15377"/>
        <dbReference type="ChEBI" id="CHEBI:15378"/>
        <dbReference type="ChEBI" id="CHEBI:25629"/>
        <dbReference type="ChEBI" id="CHEBI:73990"/>
        <dbReference type="ChEBI" id="CHEBI:75468"/>
    </reaction>
</comment>
<protein>
    <recommendedName>
        <fullName evidence="7">sn-1-specific diacylglycerol lipase ABHD11</fullName>
        <ecNumber evidence="3">3.1.1.116</ecNumber>
    </recommendedName>
    <alternativeName>
        <fullName evidence="4">Alpha/beta hydrolase domain-containing protein 11</fullName>
    </alternativeName>
</protein>
<evidence type="ECO:0000259" key="12">
    <source>
        <dbReference type="Pfam" id="PF00561"/>
    </source>
</evidence>
<organism evidence="13">
    <name type="scientific">Graphocephala atropunctata</name>
    <dbReference type="NCBI Taxonomy" id="36148"/>
    <lineage>
        <taxon>Eukaryota</taxon>
        <taxon>Metazoa</taxon>
        <taxon>Ecdysozoa</taxon>
        <taxon>Arthropoda</taxon>
        <taxon>Hexapoda</taxon>
        <taxon>Insecta</taxon>
        <taxon>Pterygota</taxon>
        <taxon>Neoptera</taxon>
        <taxon>Paraneoptera</taxon>
        <taxon>Hemiptera</taxon>
        <taxon>Auchenorrhyncha</taxon>
        <taxon>Membracoidea</taxon>
        <taxon>Cicadellidae</taxon>
        <taxon>Cicadellinae</taxon>
        <taxon>Cicadellini</taxon>
        <taxon>Graphocephala</taxon>
    </lineage>
</organism>
<comment type="catalytic activity">
    <reaction evidence="9">
        <text>1,2-didecanoylglycerol + H2O = decanoylglycerol + decanoate + H(+)</text>
        <dbReference type="Rhea" id="RHEA:48596"/>
        <dbReference type="ChEBI" id="CHEBI:11152"/>
        <dbReference type="ChEBI" id="CHEBI:15377"/>
        <dbReference type="ChEBI" id="CHEBI:15378"/>
        <dbReference type="ChEBI" id="CHEBI:27689"/>
        <dbReference type="ChEBI" id="CHEBI:90605"/>
    </reaction>
</comment>
<comment type="similarity">
    <text evidence="1">Belongs to the AB hydrolase superfamily.</text>
</comment>
<evidence type="ECO:0000256" key="1">
    <source>
        <dbReference type="ARBA" id="ARBA00008645"/>
    </source>
</evidence>
<dbReference type="InterPro" id="IPR029058">
    <property type="entry name" value="AB_hydrolase_fold"/>
</dbReference>